<evidence type="ECO:0000313" key="1">
    <source>
        <dbReference type="EMBL" id="KAI8539525.1"/>
    </source>
</evidence>
<evidence type="ECO:0000313" key="2">
    <source>
        <dbReference type="Proteomes" id="UP001062846"/>
    </source>
</evidence>
<gene>
    <name evidence="1" type="ORF">RHMOL_Rhmol09G0189600</name>
</gene>
<protein>
    <submittedName>
        <fullName evidence="1">Uncharacterized protein</fullName>
    </submittedName>
</protein>
<comment type="caution">
    <text evidence="1">The sequence shown here is derived from an EMBL/GenBank/DDBJ whole genome shotgun (WGS) entry which is preliminary data.</text>
</comment>
<sequence length="154" mass="17449">MQSRLLIAEINGPDMQSAAQHLPSTIQASKTNTNALSALYLTLSNVLQQRLGYLSSNREYTHQCSLRNEKSKTYLELLYWLNIFRQSAVRYLMRFQTEYTCNLLNAECHAAFGREAAKLVLATPVQGVLDFLGHPPPFLSVLKWTACKNKAIQQ</sequence>
<reference evidence="1" key="1">
    <citation type="submission" date="2022-02" db="EMBL/GenBank/DDBJ databases">
        <title>Plant Genome Project.</title>
        <authorList>
            <person name="Zhang R.-G."/>
        </authorList>
    </citation>
    <scope>NUCLEOTIDE SEQUENCE</scope>
    <source>
        <strain evidence="1">AT1</strain>
    </source>
</reference>
<keyword evidence="2" id="KW-1185">Reference proteome</keyword>
<dbReference type="EMBL" id="CM046396">
    <property type="protein sequence ID" value="KAI8539525.1"/>
    <property type="molecule type" value="Genomic_DNA"/>
</dbReference>
<organism evidence="1 2">
    <name type="scientific">Rhododendron molle</name>
    <name type="common">Chinese azalea</name>
    <name type="synonym">Azalea mollis</name>
    <dbReference type="NCBI Taxonomy" id="49168"/>
    <lineage>
        <taxon>Eukaryota</taxon>
        <taxon>Viridiplantae</taxon>
        <taxon>Streptophyta</taxon>
        <taxon>Embryophyta</taxon>
        <taxon>Tracheophyta</taxon>
        <taxon>Spermatophyta</taxon>
        <taxon>Magnoliopsida</taxon>
        <taxon>eudicotyledons</taxon>
        <taxon>Gunneridae</taxon>
        <taxon>Pentapetalae</taxon>
        <taxon>asterids</taxon>
        <taxon>Ericales</taxon>
        <taxon>Ericaceae</taxon>
        <taxon>Ericoideae</taxon>
        <taxon>Rhodoreae</taxon>
        <taxon>Rhododendron</taxon>
    </lineage>
</organism>
<accession>A0ACC0MEY5</accession>
<name>A0ACC0MEY5_RHOML</name>
<dbReference type="Proteomes" id="UP001062846">
    <property type="component" value="Chromosome 9"/>
</dbReference>
<proteinExistence type="predicted"/>